<feature type="compositionally biased region" description="Basic and acidic residues" evidence="1">
    <location>
        <begin position="182"/>
        <end position="204"/>
    </location>
</feature>
<keyword evidence="2" id="KW-0282">Flagellum</keyword>
<feature type="compositionally biased region" description="Low complexity" evidence="1">
    <location>
        <begin position="243"/>
        <end position="272"/>
    </location>
</feature>
<evidence type="ECO:0000313" key="2">
    <source>
        <dbReference type="EMBL" id="MEE2036179.1"/>
    </source>
</evidence>
<reference evidence="2 3" key="1">
    <citation type="submission" date="2023-08" db="EMBL/GenBank/DDBJ databases">
        <authorList>
            <person name="Girao M."/>
            <person name="Carvalho M.F."/>
        </authorList>
    </citation>
    <scope>NUCLEOTIDE SEQUENCE [LARGE SCALE GENOMIC DNA]</scope>
    <source>
        <strain evidence="2 3">CT-R113</strain>
    </source>
</reference>
<feature type="compositionally biased region" description="Low complexity" evidence="1">
    <location>
        <begin position="205"/>
        <end position="218"/>
    </location>
</feature>
<feature type="region of interest" description="Disordered" evidence="1">
    <location>
        <begin position="64"/>
        <end position="86"/>
    </location>
</feature>
<proteinExistence type="predicted"/>
<accession>A0ABU7K2U2</accession>
<dbReference type="Proteomes" id="UP001356095">
    <property type="component" value="Unassembled WGS sequence"/>
</dbReference>
<feature type="region of interest" description="Disordered" evidence="1">
    <location>
        <begin position="178"/>
        <end position="272"/>
    </location>
</feature>
<evidence type="ECO:0000256" key="1">
    <source>
        <dbReference type="SAM" id="MobiDB-lite"/>
    </source>
</evidence>
<dbReference type="RefSeq" id="WP_330089981.1">
    <property type="nucleotide sequence ID" value="NZ_JAUZMY010000002.1"/>
</dbReference>
<protein>
    <submittedName>
        <fullName evidence="2">Flagellar associated protein</fullName>
    </submittedName>
</protein>
<keyword evidence="2" id="KW-0966">Cell projection</keyword>
<evidence type="ECO:0000313" key="3">
    <source>
        <dbReference type="Proteomes" id="UP001356095"/>
    </source>
</evidence>
<comment type="caution">
    <text evidence="2">The sequence shown here is derived from an EMBL/GenBank/DDBJ whole genome shotgun (WGS) entry which is preliminary data.</text>
</comment>
<dbReference type="EMBL" id="JAUZMY010000002">
    <property type="protein sequence ID" value="MEE2036179.1"/>
    <property type="molecule type" value="Genomic_DNA"/>
</dbReference>
<feature type="compositionally biased region" description="Low complexity" evidence="1">
    <location>
        <begin position="226"/>
        <end position="235"/>
    </location>
</feature>
<organism evidence="2 3">
    <name type="scientific">Nocardiopsis codii</name>
    <dbReference type="NCBI Taxonomy" id="3065942"/>
    <lineage>
        <taxon>Bacteria</taxon>
        <taxon>Bacillati</taxon>
        <taxon>Actinomycetota</taxon>
        <taxon>Actinomycetes</taxon>
        <taxon>Streptosporangiales</taxon>
        <taxon>Nocardiopsidaceae</taxon>
        <taxon>Nocardiopsis</taxon>
    </lineage>
</organism>
<keyword evidence="2" id="KW-0969">Cilium</keyword>
<name>A0ABU7K2U2_9ACTN</name>
<gene>
    <name evidence="2" type="ORF">Q8791_02955</name>
</gene>
<keyword evidence="3" id="KW-1185">Reference proteome</keyword>
<sequence length="313" mass="30879">MPRTSRTARAPRVASAACAMVPSLLGLPLLVAAFLATLWLFGASPVHADALGGTLTGAVAETGAGALTGAGPESPESTGAEAPKEARTLRLDRPGSLGEVVPRQVAEPVAQTLDTVGQGLGQRGGDESALLGEAGWPVDEVREGARRVVADLDRTRRDTAQNLLLPAVDTAAGLPVALAPEARSDEGAPATADERRERRGREDAPSSAAEGASGADAPLYVFGQSAGPALAAPAPEEAEAPGEADVAAPAAHANQVAAGSAASASGSAPAPAVAGYLTASPVTAPAPIAVLLASRSLHPVPSGPSGDPTVSPD</sequence>